<evidence type="ECO:0000313" key="1">
    <source>
        <dbReference type="EMBL" id="OJG10539.1"/>
    </source>
</evidence>
<sequence length="292" mass="34827">MGQVQEHLQKYKRWYPQTYQLKEYPLEGRKTLTVKNRQEIYQRLTKPQRALIETHKKYQMGSFFLKHHYLIDEAWQFETVNIDENYNRKLKRYHLFCQCGKAVKYQFVLTSKKTQEKIALGITHFSDHLGVSAEVASDIKKGINHVDMALDELLWLKDKKCLFPEDLWQQYLFARYRNEQLIQPVAYNQVLAQRVLTFREVEMPIFVADYLALLSEIRLIEKASAKREQPKFVGEKKSFEAYALHLMSSIPEKESHYHPSSLALYEEWKKLTQTEQARVLEEFQQLIQQPSC</sequence>
<protein>
    <submittedName>
        <fullName evidence="1">Uncharacterized protein</fullName>
    </submittedName>
</protein>
<dbReference type="Proteomes" id="UP000182149">
    <property type="component" value="Unassembled WGS sequence"/>
</dbReference>
<evidence type="ECO:0000313" key="2">
    <source>
        <dbReference type="Proteomes" id="UP000182149"/>
    </source>
</evidence>
<keyword evidence="2" id="KW-1185">Reference proteome</keyword>
<dbReference type="OrthoDB" id="2183421at2"/>
<reference evidence="1 2" key="1">
    <citation type="submission" date="2014-12" db="EMBL/GenBank/DDBJ databases">
        <title>Draft genome sequences of 29 type strains of Enterococci.</title>
        <authorList>
            <person name="Zhong Z."/>
            <person name="Sun Z."/>
            <person name="Liu W."/>
            <person name="Zhang W."/>
            <person name="Zhang H."/>
        </authorList>
    </citation>
    <scope>NUCLEOTIDE SEQUENCE [LARGE SCALE GENOMIC DNA]</scope>
    <source>
        <strain evidence="1 2">DSM 17690</strain>
    </source>
</reference>
<dbReference type="STRING" id="328396.RU93_GL002055"/>
<name>A0A1L8QSS8_9ENTE</name>
<gene>
    <name evidence="1" type="ORF">RU93_GL002055</name>
</gene>
<proteinExistence type="predicted"/>
<dbReference type="AlphaFoldDB" id="A0A1L8QSS8"/>
<dbReference type="RefSeq" id="WP_071874761.1">
    <property type="nucleotide sequence ID" value="NZ_JBHSHF010000023.1"/>
</dbReference>
<organism evidence="1 2">
    <name type="scientific">Enterococcus aquimarinus</name>
    <dbReference type="NCBI Taxonomy" id="328396"/>
    <lineage>
        <taxon>Bacteria</taxon>
        <taxon>Bacillati</taxon>
        <taxon>Bacillota</taxon>
        <taxon>Bacilli</taxon>
        <taxon>Lactobacillales</taxon>
        <taxon>Enterococcaceae</taxon>
        <taxon>Enterococcus</taxon>
    </lineage>
</organism>
<accession>A0A1L8QSS8</accession>
<comment type="caution">
    <text evidence="1">The sequence shown here is derived from an EMBL/GenBank/DDBJ whole genome shotgun (WGS) entry which is preliminary data.</text>
</comment>
<dbReference type="EMBL" id="JXKD01000007">
    <property type="protein sequence ID" value="OJG10539.1"/>
    <property type="molecule type" value="Genomic_DNA"/>
</dbReference>